<organism evidence="1 2">
    <name type="scientific">Trametes sanguinea</name>
    <dbReference type="NCBI Taxonomy" id="158606"/>
    <lineage>
        <taxon>Eukaryota</taxon>
        <taxon>Fungi</taxon>
        <taxon>Dikarya</taxon>
        <taxon>Basidiomycota</taxon>
        <taxon>Agaricomycotina</taxon>
        <taxon>Agaricomycetes</taxon>
        <taxon>Polyporales</taxon>
        <taxon>Polyporaceae</taxon>
        <taxon>Trametes</taxon>
    </lineage>
</organism>
<dbReference type="Proteomes" id="UP001144978">
    <property type="component" value="Unassembled WGS sequence"/>
</dbReference>
<proteinExistence type="predicted"/>
<protein>
    <submittedName>
        <fullName evidence="1">Uncharacterized protein</fullName>
    </submittedName>
</protein>
<gene>
    <name evidence="1" type="ORF">NUW54_g10014</name>
</gene>
<evidence type="ECO:0000313" key="1">
    <source>
        <dbReference type="EMBL" id="KAJ2985835.1"/>
    </source>
</evidence>
<keyword evidence="2" id="KW-1185">Reference proteome</keyword>
<dbReference type="EMBL" id="JANSHE010003503">
    <property type="protein sequence ID" value="KAJ2985835.1"/>
    <property type="molecule type" value="Genomic_DNA"/>
</dbReference>
<sequence>MLDAALIFKRWQMVLYSDFVPKSVIVRSGLVHCLKRLYHRHCGCPLAMGKRRKDRTVHYRFDDHDDDDIGDYDPDLPALAPISASTSTVSLTHQHVDYSYNNRRPSVRNQYIQSEESIAKQARVEPTVEQNTARPDPSNLSSFQDGVDLNYLYSELGINADDEASRQRRAGDRPLLRWRTEIDTYLGEMLRLEGRGDFTEGICYVCKSGAAAFHCDDCFGHGLLCAACMVSSHHRQPLHRIAEWREGFFCRSTLKGLGLRIQLGHEPGTHCVNPKPAYGDDFIVLDIFGVHEVAVDFCNCEQVLPHPVQLLRARWYPATSINPKTAATFRLLENFHLLSTQSKISGYEFYVALGRATDNTGTAGARDRYPAFMDMVRQWRHLKMLKRSGRGFDKDAATTTAAGECAVECPACPHPGKNLPDDWQDAPDSRRYVRLMCRSESI</sequence>
<evidence type="ECO:0000313" key="2">
    <source>
        <dbReference type="Proteomes" id="UP001144978"/>
    </source>
</evidence>
<comment type="caution">
    <text evidence="1">The sequence shown here is derived from an EMBL/GenBank/DDBJ whole genome shotgun (WGS) entry which is preliminary data.</text>
</comment>
<accession>A0ACC1P3D8</accession>
<name>A0ACC1P3D8_9APHY</name>
<reference evidence="1" key="1">
    <citation type="submission" date="2022-08" db="EMBL/GenBank/DDBJ databases">
        <title>Genome Sequence of Pycnoporus sanguineus.</title>
        <authorList>
            <person name="Buettner E."/>
        </authorList>
    </citation>
    <scope>NUCLEOTIDE SEQUENCE</scope>
    <source>
        <strain evidence="1">CG-C14</strain>
    </source>
</reference>